<accession>A0A2J6PSU4</accession>
<dbReference type="OrthoDB" id="426293at2759"/>
<dbReference type="AlphaFoldDB" id="A0A2J6PSU4"/>
<keyword evidence="2" id="KW-0472">Membrane</keyword>
<dbReference type="EMBL" id="KZ613501">
    <property type="protein sequence ID" value="PMD17103.1"/>
    <property type="molecule type" value="Genomic_DNA"/>
</dbReference>
<reference evidence="3 4" key="1">
    <citation type="submission" date="2016-05" db="EMBL/GenBank/DDBJ databases">
        <title>A degradative enzymes factory behind the ericoid mycorrhizal symbiosis.</title>
        <authorList>
            <consortium name="DOE Joint Genome Institute"/>
            <person name="Martino E."/>
            <person name="Morin E."/>
            <person name="Grelet G."/>
            <person name="Kuo A."/>
            <person name="Kohler A."/>
            <person name="Daghino S."/>
            <person name="Barry K."/>
            <person name="Choi C."/>
            <person name="Cichocki N."/>
            <person name="Clum A."/>
            <person name="Copeland A."/>
            <person name="Hainaut M."/>
            <person name="Haridas S."/>
            <person name="Labutti K."/>
            <person name="Lindquist E."/>
            <person name="Lipzen A."/>
            <person name="Khouja H.-R."/>
            <person name="Murat C."/>
            <person name="Ohm R."/>
            <person name="Olson A."/>
            <person name="Spatafora J."/>
            <person name="Veneault-Fourrey C."/>
            <person name="Henrissat B."/>
            <person name="Grigoriev I."/>
            <person name="Martin F."/>
            <person name="Perotto S."/>
        </authorList>
    </citation>
    <scope>NUCLEOTIDE SEQUENCE [LARGE SCALE GENOMIC DNA]</scope>
    <source>
        <strain evidence="3 4">UAMH 7357</strain>
    </source>
</reference>
<evidence type="ECO:0000256" key="1">
    <source>
        <dbReference type="SAM" id="MobiDB-lite"/>
    </source>
</evidence>
<keyword evidence="2" id="KW-0812">Transmembrane</keyword>
<name>A0A2J6PSU4_9HELO</name>
<feature type="transmembrane region" description="Helical" evidence="2">
    <location>
        <begin position="12"/>
        <end position="31"/>
    </location>
</feature>
<keyword evidence="4" id="KW-1185">Reference proteome</keyword>
<evidence type="ECO:0000313" key="4">
    <source>
        <dbReference type="Proteomes" id="UP000235672"/>
    </source>
</evidence>
<evidence type="ECO:0000313" key="3">
    <source>
        <dbReference type="EMBL" id="PMD17103.1"/>
    </source>
</evidence>
<keyword evidence="2" id="KW-1133">Transmembrane helix</keyword>
<evidence type="ECO:0000256" key="2">
    <source>
        <dbReference type="SAM" id="Phobius"/>
    </source>
</evidence>
<gene>
    <name evidence="3" type="ORF">NA56DRAFT_279623</name>
</gene>
<feature type="region of interest" description="Disordered" evidence="1">
    <location>
        <begin position="136"/>
        <end position="158"/>
    </location>
</feature>
<sequence length="182" mass="21215">MSVWSVNNAIFSLKALVIVSILVGLSTYLLVFNLNNVVEFCNRVYGKRKLLLIELMQKDLDKEWKETGQKFTSFQPKQEKRKPSEWTLVLFVFYKVFSRFKFTKRLSEKEKQKKMRSNREGSMPYWPDLPLPEEPAQATDLSKVQSTEESEVRKKSSTRGRFARLSIMFRRGAFSPGTTANV</sequence>
<proteinExistence type="predicted"/>
<organism evidence="3 4">
    <name type="scientific">Hyaloscypha hepaticicola</name>
    <dbReference type="NCBI Taxonomy" id="2082293"/>
    <lineage>
        <taxon>Eukaryota</taxon>
        <taxon>Fungi</taxon>
        <taxon>Dikarya</taxon>
        <taxon>Ascomycota</taxon>
        <taxon>Pezizomycotina</taxon>
        <taxon>Leotiomycetes</taxon>
        <taxon>Helotiales</taxon>
        <taxon>Hyaloscyphaceae</taxon>
        <taxon>Hyaloscypha</taxon>
    </lineage>
</organism>
<protein>
    <submittedName>
        <fullName evidence="3">Uncharacterized protein</fullName>
    </submittedName>
</protein>
<dbReference type="Proteomes" id="UP000235672">
    <property type="component" value="Unassembled WGS sequence"/>
</dbReference>